<dbReference type="GO" id="GO:0004252">
    <property type="term" value="F:serine-type endopeptidase activity"/>
    <property type="evidence" value="ECO:0007669"/>
    <property type="project" value="InterPro"/>
</dbReference>
<comment type="caution">
    <text evidence="6">The sequence shown here is derived from an EMBL/GenBank/DDBJ whole genome shotgun (WGS) entry which is preliminary data.</text>
</comment>
<dbReference type="InterPro" id="IPR036852">
    <property type="entry name" value="Peptidase_S8/S53_dom_sf"/>
</dbReference>
<proteinExistence type="predicted"/>
<dbReference type="PANTHER" id="PTHR14218">
    <property type="entry name" value="PROTEASE S8 TRIPEPTIDYL PEPTIDASE I CLN2"/>
    <property type="match status" value="1"/>
</dbReference>
<dbReference type="CDD" id="cd04056">
    <property type="entry name" value="Peptidases_S53"/>
    <property type="match status" value="1"/>
</dbReference>
<dbReference type="GO" id="GO:0008240">
    <property type="term" value="F:tripeptidyl-peptidase activity"/>
    <property type="evidence" value="ECO:0007669"/>
    <property type="project" value="TreeGrafter"/>
</dbReference>
<feature type="region of interest" description="Disordered" evidence="4">
    <location>
        <begin position="97"/>
        <end position="118"/>
    </location>
</feature>
<keyword evidence="3" id="KW-0720">Serine protease</keyword>
<accession>A0A495FMI6</accession>
<dbReference type="Proteomes" id="UP000276055">
    <property type="component" value="Unassembled WGS sequence"/>
</dbReference>
<dbReference type="InterPro" id="IPR030400">
    <property type="entry name" value="Sedolisin_dom"/>
</dbReference>
<keyword evidence="1" id="KW-0645">Protease</keyword>
<gene>
    <name evidence="6" type="ORF">C8D78_0534</name>
</gene>
<evidence type="ECO:0000256" key="4">
    <source>
        <dbReference type="SAM" id="MobiDB-lite"/>
    </source>
</evidence>
<dbReference type="AlphaFoldDB" id="A0A495FMI6"/>
<name>A0A495FMI6_9MICC</name>
<dbReference type="InterPro" id="IPR023828">
    <property type="entry name" value="Peptidase_S8_Ser-AS"/>
</dbReference>
<dbReference type="SUPFAM" id="SSF52743">
    <property type="entry name" value="Subtilisin-like"/>
    <property type="match status" value="1"/>
</dbReference>
<evidence type="ECO:0000256" key="3">
    <source>
        <dbReference type="ARBA" id="ARBA00022825"/>
    </source>
</evidence>
<feature type="domain" description="Peptidase S53" evidence="5">
    <location>
        <begin position="112"/>
        <end position="437"/>
    </location>
</feature>
<dbReference type="Gene3D" id="3.40.50.200">
    <property type="entry name" value="Peptidase S8/S53 domain"/>
    <property type="match status" value="1"/>
</dbReference>
<dbReference type="GO" id="GO:0006508">
    <property type="term" value="P:proteolysis"/>
    <property type="evidence" value="ECO:0007669"/>
    <property type="project" value="UniProtKB-KW"/>
</dbReference>
<dbReference type="EMBL" id="RBIR01000001">
    <property type="protein sequence ID" value="RKR30212.1"/>
    <property type="molecule type" value="Genomic_DNA"/>
</dbReference>
<protein>
    <recommendedName>
        <fullName evidence="5">Peptidase S53 domain-containing protein</fullName>
    </recommendedName>
</protein>
<evidence type="ECO:0000313" key="7">
    <source>
        <dbReference type="Proteomes" id="UP000276055"/>
    </source>
</evidence>
<reference evidence="6 7" key="1">
    <citation type="submission" date="2018-10" db="EMBL/GenBank/DDBJ databases">
        <title>Genomic Encyclopedia of Type Strains, Phase IV (KMG-IV): sequencing the most valuable type-strain genomes for metagenomic binning, comparative biology and taxonomic classification.</title>
        <authorList>
            <person name="Goeker M."/>
        </authorList>
    </citation>
    <scope>NUCLEOTIDE SEQUENCE [LARGE SCALE GENOMIC DNA]</scope>
    <source>
        <strain evidence="6 7">DSM 25586</strain>
    </source>
</reference>
<dbReference type="PANTHER" id="PTHR14218:SF15">
    <property type="entry name" value="TRIPEPTIDYL-PEPTIDASE 1"/>
    <property type="match status" value="1"/>
</dbReference>
<organism evidence="6 7">
    <name type="scientific">Arthrobacter oryzae</name>
    <dbReference type="NCBI Taxonomy" id="409290"/>
    <lineage>
        <taxon>Bacteria</taxon>
        <taxon>Bacillati</taxon>
        <taxon>Actinomycetota</taxon>
        <taxon>Actinomycetes</taxon>
        <taxon>Micrococcales</taxon>
        <taxon>Micrococcaceae</taxon>
        <taxon>Arthrobacter</taxon>
    </lineage>
</organism>
<evidence type="ECO:0000313" key="6">
    <source>
        <dbReference type="EMBL" id="RKR30212.1"/>
    </source>
</evidence>
<feature type="compositionally biased region" description="Low complexity" evidence="4">
    <location>
        <begin position="103"/>
        <end position="116"/>
    </location>
</feature>
<evidence type="ECO:0000256" key="1">
    <source>
        <dbReference type="ARBA" id="ARBA00022670"/>
    </source>
</evidence>
<evidence type="ECO:0000259" key="5">
    <source>
        <dbReference type="PROSITE" id="PS51695"/>
    </source>
</evidence>
<dbReference type="InterPro" id="IPR050819">
    <property type="entry name" value="Tripeptidyl-peptidase_I"/>
</dbReference>
<keyword evidence="2" id="KW-0378">Hydrolase</keyword>
<evidence type="ECO:0000256" key="2">
    <source>
        <dbReference type="ARBA" id="ARBA00022801"/>
    </source>
</evidence>
<dbReference type="PROSITE" id="PS51695">
    <property type="entry name" value="SEDOLISIN"/>
    <property type="match status" value="1"/>
</dbReference>
<dbReference type="PROSITE" id="PS00138">
    <property type="entry name" value="SUBTILASE_SER"/>
    <property type="match status" value="1"/>
</dbReference>
<sequence length="437" mass="43305">MTIVAIGATLCHDVMTGFVNTDLVDPQGDFVKKLLSVSGTLLLLVGALSSVAPAAVAQPAPSANWHAKRVCADVPSGYASCFALKLVDDSATANAAQGGHVQPASTTPPSTGKTPTDIQGAYNIAGLNPGGRTVAIVDAYGYPNLERDLGVYRSQFGLPACTVSNQCLTIMNQTGGSKLPQFNSGWADETALDVDAVSAACPGCKILVVQASTASMANLGTAVATAAKQPGVAAISNSYGGGDSADSSYGAYYNHPGIAVTASTGDNGYTGSSYPASSSYVTAVGGTSLVKDTSARGWSESAWSGSGSGCSTVNAALPAAASFGTGCSKRASADVSAVADPQTGLSVYAPTSSTASSWSQYGGTSLSSPLIAAMYALSGNTGNSSTLANSLPYSNTGNFNDVASGSTGSCPATQWCLAGTGWDGPTGVGSPNGVAGL</sequence>